<protein>
    <submittedName>
        <fullName evidence="4">M12 family metallo-peptidase</fullName>
    </submittedName>
</protein>
<dbReference type="PANTHER" id="PTHR11905:SF159">
    <property type="entry name" value="ADAM METALLOPROTEASE"/>
    <property type="match status" value="1"/>
</dbReference>
<dbReference type="PROSITE" id="PS50215">
    <property type="entry name" value="ADAM_MEPRO"/>
    <property type="match status" value="1"/>
</dbReference>
<proteinExistence type="predicted"/>
<dbReference type="Pfam" id="PF13688">
    <property type="entry name" value="Reprolysin_5"/>
    <property type="match status" value="1"/>
</dbReference>
<dbReference type="PANTHER" id="PTHR11905">
    <property type="entry name" value="ADAM A DISINTEGRIN AND METALLOPROTEASE DOMAIN"/>
    <property type="match status" value="1"/>
</dbReference>
<dbReference type="SUPFAM" id="SSF55486">
    <property type="entry name" value="Metalloproteases ('zincins'), catalytic domain"/>
    <property type="match status" value="1"/>
</dbReference>
<dbReference type="Gene3D" id="3.40.390.10">
    <property type="entry name" value="Collagenase (Catalytic Domain)"/>
    <property type="match status" value="1"/>
</dbReference>
<comment type="caution">
    <text evidence="4">The sequence shown here is derived from an EMBL/GenBank/DDBJ whole genome shotgun (WGS) entry which is preliminary data.</text>
</comment>
<dbReference type="PROSITE" id="PS50302">
    <property type="entry name" value="PUM"/>
    <property type="match status" value="1"/>
</dbReference>
<evidence type="ECO:0000256" key="1">
    <source>
        <dbReference type="ARBA" id="ARBA00022737"/>
    </source>
</evidence>
<reference evidence="4 5" key="1">
    <citation type="submission" date="2022-12" db="EMBL/GenBank/DDBJ databases">
        <title>Chitinophagaceae gen. sp. nov., a new member of the family Chitinophagaceae, isolated from soil in a chemical factory.</title>
        <authorList>
            <person name="Ke Z."/>
        </authorList>
    </citation>
    <scope>NUCLEOTIDE SEQUENCE [LARGE SCALE GENOMIC DNA]</scope>
    <source>
        <strain evidence="4 5">LY-5</strain>
    </source>
</reference>
<gene>
    <name evidence="4" type="ORF">O3P16_05740</name>
</gene>
<feature type="domain" description="Fibronectin type-III" evidence="3">
    <location>
        <begin position="665"/>
        <end position="753"/>
    </location>
</feature>
<sequence length="843" mass="91691">MRYIFLIVFLLFEMPGIHAQKVDNLFTSTSLNNVEARGIKKFFKKAETLVLNAAAIQSIINTKANVMELAIPYNGSTIVLSLEQSKITTDNFDIVEIHEGGKEKVISYNTAVFYQGSIKNEPGTFATISVFNDRVIGIIADKYGNIVLEPIIDKTSLPNGNHLIYRESDMMESNPFACQTLDIADPIAIPNVNSDEPMERVGPPIEIYFEAAYDLYTSKGRNSDEVIKYVLGFFNSVARLYKNEDLYVQVSQIKIWTTADPETTLPASGSLSTYLTSFRNRVGNFKGDYAHLISNKFNGGGIAYRLTSPCGTAKANRSAVSMIGLTYTDYPTTNYSWTVQVVTHEIGHNFGSNHTQWCGWPGGPIDNCYPTEVDNNGNSCNRGPAPVNGGTIMSYCHLTASGINFANGFGQYPGERIRGLMGSASCFGECSMTVEVEKFSLDCSQVKGAARLNVANATGNLTYNWSNGETSSSVFNLNVGKYYVSVRDAAGCEVIKDFDITSSESGGIAIELKAVTTGFCPGQSVLLNASNFEGVNYTWYRNNIQVPGNSSFSLNAKEAGNYKVAATIGACKYESNVLNIVEYTQPVFSVTPANPIIEKFKTVTLTVSASGLTYNWAQLPNYVSQEGNSATFNPLTNTEYRITGTTAQGCQATATVNVTVIGCGEVTNFAVQKFSPSRVRLSWTNPMGAAADSIYYRKSGNGQWTAGFVNGALFYELLGLQPGADYEYRIVPLCNTTTSYISSAIQTFATDVLQGDLYIRLFPNPAPVNASTHLEVITGTSAQIGISLYDMKGRLLKVVKTTGSSQAGQLFMPLSTLGLSFGTYILSVMIDGKSHTQKMVVTQ</sequence>
<dbReference type="InterPro" id="IPR001313">
    <property type="entry name" value="Pumilio_RNA-bd_rpt"/>
</dbReference>
<name>A0ABT4UJ92_9BACT</name>
<dbReference type="InterPro" id="IPR024079">
    <property type="entry name" value="MetalloPept_cat_dom_sf"/>
</dbReference>
<dbReference type="InterPro" id="IPR003961">
    <property type="entry name" value="FN3_dom"/>
</dbReference>
<organism evidence="4 5">
    <name type="scientific">Polluticaenibacter yanchengensis</name>
    <dbReference type="NCBI Taxonomy" id="3014562"/>
    <lineage>
        <taxon>Bacteria</taxon>
        <taxon>Pseudomonadati</taxon>
        <taxon>Bacteroidota</taxon>
        <taxon>Chitinophagia</taxon>
        <taxon>Chitinophagales</taxon>
        <taxon>Chitinophagaceae</taxon>
        <taxon>Polluticaenibacter</taxon>
    </lineage>
</organism>
<keyword evidence="5" id="KW-1185">Reference proteome</keyword>
<evidence type="ECO:0000259" key="3">
    <source>
        <dbReference type="PROSITE" id="PS50853"/>
    </source>
</evidence>
<feature type="domain" description="Peptidase M12B" evidence="2">
    <location>
        <begin position="203"/>
        <end position="396"/>
    </location>
</feature>
<dbReference type="CDD" id="cd00063">
    <property type="entry name" value="FN3"/>
    <property type="match status" value="1"/>
</dbReference>
<dbReference type="RefSeq" id="WP_407030628.1">
    <property type="nucleotide sequence ID" value="NZ_JAQGEF010000005.1"/>
</dbReference>
<dbReference type="NCBIfam" id="TIGR04183">
    <property type="entry name" value="Por_Secre_tail"/>
    <property type="match status" value="1"/>
</dbReference>
<dbReference type="PROSITE" id="PS50853">
    <property type="entry name" value="FN3"/>
    <property type="match status" value="1"/>
</dbReference>
<accession>A0ABT4UJ92</accession>
<dbReference type="EMBL" id="JAQGEF010000005">
    <property type="protein sequence ID" value="MDA3614300.1"/>
    <property type="molecule type" value="Genomic_DNA"/>
</dbReference>
<dbReference type="SUPFAM" id="SSF49265">
    <property type="entry name" value="Fibronectin type III"/>
    <property type="match status" value="1"/>
</dbReference>
<dbReference type="InterPro" id="IPR001590">
    <property type="entry name" value="Peptidase_M12B"/>
</dbReference>
<evidence type="ECO:0000313" key="5">
    <source>
        <dbReference type="Proteomes" id="UP001210231"/>
    </source>
</evidence>
<dbReference type="Proteomes" id="UP001210231">
    <property type="component" value="Unassembled WGS sequence"/>
</dbReference>
<evidence type="ECO:0000259" key="2">
    <source>
        <dbReference type="PROSITE" id="PS50215"/>
    </source>
</evidence>
<dbReference type="Gene3D" id="2.60.40.10">
    <property type="entry name" value="Immunoglobulins"/>
    <property type="match status" value="1"/>
</dbReference>
<dbReference type="SMART" id="SM00060">
    <property type="entry name" value="FN3"/>
    <property type="match status" value="1"/>
</dbReference>
<dbReference type="InterPro" id="IPR013783">
    <property type="entry name" value="Ig-like_fold"/>
</dbReference>
<dbReference type="InterPro" id="IPR026444">
    <property type="entry name" value="Secre_tail"/>
</dbReference>
<dbReference type="InterPro" id="IPR036116">
    <property type="entry name" value="FN3_sf"/>
</dbReference>
<evidence type="ECO:0000313" key="4">
    <source>
        <dbReference type="EMBL" id="MDA3614300.1"/>
    </source>
</evidence>
<keyword evidence="1" id="KW-0677">Repeat</keyword>